<dbReference type="EMBL" id="BK014892">
    <property type="protein sequence ID" value="DAD80931.1"/>
    <property type="molecule type" value="Genomic_DNA"/>
</dbReference>
<evidence type="ECO:0000313" key="1">
    <source>
        <dbReference type="EMBL" id="DAD80931.1"/>
    </source>
</evidence>
<proteinExistence type="predicted"/>
<reference evidence="1" key="1">
    <citation type="journal article" date="2021" name="Proc. Natl. Acad. Sci. U.S.A.">
        <title>A Catalog of Tens of Thousands of Viruses from Human Metagenomes Reveals Hidden Associations with Chronic Diseases.</title>
        <authorList>
            <person name="Tisza M.J."/>
            <person name="Buck C.B."/>
        </authorList>
    </citation>
    <scope>NUCLEOTIDE SEQUENCE</scope>
    <source>
        <strain evidence="1">Ct9P15</strain>
    </source>
</reference>
<protein>
    <submittedName>
        <fullName evidence="1">Putative lysin</fullName>
    </submittedName>
</protein>
<name>A0A8S5MG85_9CAUD</name>
<organism evidence="1">
    <name type="scientific">Podoviridae sp. ct9P15</name>
    <dbReference type="NCBI Taxonomy" id="2826543"/>
    <lineage>
        <taxon>Viruses</taxon>
        <taxon>Duplodnaviria</taxon>
        <taxon>Heunggongvirae</taxon>
        <taxon>Uroviricota</taxon>
        <taxon>Caudoviricetes</taxon>
    </lineage>
</organism>
<accession>A0A8S5MG85</accession>
<sequence>MPMVPMYQGGVPSVVDSGQTGRQVAQLPNQTINYAKLMQDAQQPLQDFANNAGKALQTIAARNIKAESDEAEMKYMEAVQSRLYDPEAGYFNQKGKNAVDAYDGAMQGLKKDADDILGSLSPWAREAVQSRIQDRLRSAQGQSMQWMSRQRDAWHIGTSKARIDSLVESIGQNYGNKDYCGASYQSLDDEITALAKMQGLGEEQMKALREGYWDMAQAQRYNTWGQDDAAAALTDFQNNRGTIGSDVAAKIGTQLWQQAKQPLAMMLAGSVGETMLNKKEFIKESLKPGHRTGIPAIDGLNRAQKVELFSAAYSYAAQNRAAAQADLRTAVQNSVKTAADRGYDENELPEEDFVRAFGEKAGKERYNDYKAAFDTNTAVYTYQFMDNEQIQHDLANAKPVPGSPSYADDRKLYDARVKAAQEIVKLRAADPVGAAIATKQFGYEPLNFEIPDKMMAQLGERMAQAESVARDWGGAPRILSKDESARLVTALNAADVDGKVGLLAQIANAVGPNGIRMVSDQLKASDKKYAVAMAGFDITPGDGGITSGEMYLRGLQLIAEKQVKDDPAVETGNVARLYATINPDNDGTQGLFKSDAARADTVELARGILAYQQWADSGSIEGAIAAAVGGDVEAYNGKKAVMPKGIKSSAIYSEDLGDLVDTQAQEVKKARGTFYVSGLAMTGEELAAKMPKLALQTEKVNSDGSVTYSLMLNGESVFGDDGSLYTFDLVKTKE</sequence>